<name>A0A8J8T923_HALGN</name>
<dbReference type="EMBL" id="RRYP01000682">
    <property type="protein sequence ID" value="TNV87002.1"/>
    <property type="molecule type" value="Genomic_DNA"/>
</dbReference>
<keyword evidence="3" id="KW-1185">Reference proteome</keyword>
<dbReference type="AlphaFoldDB" id="A0A8J8T923"/>
<feature type="transmembrane region" description="Helical" evidence="1">
    <location>
        <begin position="25"/>
        <end position="53"/>
    </location>
</feature>
<keyword evidence="1" id="KW-0472">Membrane</keyword>
<proteinExistence type="predicted"/>
<evidence type="ECO:0000313" key="3">
    <source>
        <dbReference type="Proteomes" id="UP000785679"/>
    </source>
</evidence>
<evidence type="ECO:0000256" key="1">
    <source>
        <dbReference type="SAM" id="Phobius"/>
    </source>
</evidence>
<accession>A0A8J8T923</accession>
<sequence>MISCYLYLLMCLTDYNEAHSFREELGFGLLGAVFLTVLVNVANTVGLLMGVCCRRVARRFGKRSRIYVKEPVKDDIQTPQKVNLKDSETEESKDFGQTGTSSLENLTKFRDTLPQRLDLANDFFVSQPLKRENFHTQRDLELLNKIEARVLRDLSYRIALSTEPQLNRATAKRIKAVNVESETDDESQYRKSKIVKIDNLSSEKQVLQNIWSQVEDKKIDRGEGKGTNIWQK</sequence>
<comment type="caution">
    <text evidence="2">The sequence shown here is derived from an EMBL/GenBank/DDBJ whole genome shotgun (WGS) entry which is preliminary data.</text>
</comment>
<reference evidence="2" key="1">
    <citation type="submission" date="2019-06" db="EMBL/GenBank/DDBJ databases">
        <authorList>
            <person name="Zheng W."/>
        </authorList>
    </citation>
    <scope>NUCLEOTIDE SEQUENCE</scope>
    <source>
        <strain evidence="2">QDHG01</strain>
    </source>
</reference>
<gene>
    <name evidence="2" type="ORF">FGO68_gene8597</name>
</gene>
<dbReference type="Proteomes" id="UP000785679">
    <property type="component" value="Unassembled WGS sequence"/>
</dbReference>
<organism evidence="2 3">
    <name type="scientific">Halteria grandinella</name>
    <dbReference type="NCBI Taxonomy" id="5974"/>
    <lineage>
        <taxon>Eukaryota</taxon>
        <taxon>Sar</taxon>
        <taxon>Alveolata</taxon>
        <taxon>Ciliophora</taxon>
        <taxon>Intramacronucleata</taxon>
        <taxon>Spirotrichea</taxon>
        <taxon>Stichotrichia</taxon>
        <taxon>Sporadotrichida</taxon>
        <taxon>Halteriidae</taxon>
        <taxon>Halteria</taxon>
    </lineage>
</organism>
<keyword evidence="1" id="KW-1133">Transmembrane helix</keyword>
<keyword evidence="1" id="KW-0812">Transmembrane</keyword>
<evidence type="ECO:0000313" key="2">
    <source>
        <dbReference type="EMBL" id="TNV87002.1"/>
    </source>
</evidence>
<protein>
    <submittedName>
        <fullName evidence="2">Uncharacterized protein</fullName>
    </submittedName>
</protein>